<feature type="transmembrane region" description="Helical" evidence="1">
    <location>
        <begin position="175"/>
        <end position="191"/>
    </location>
</feature>
<proteinExistence type="predicted"/>
<dbReference type="OrthoDB" id="946254at2"/>
<feature type="transmembrane region" description="Helical" evidence="1">
    <location>
        <begin position="145"/>
        <end position="163"/>
    </location>
</feature>
<feature type="transmembrane region" description="Helical" evidence="1">
    <location>
        <begin position="119"/>
        <end position="139"/>
    </location>
</feature>
<reference evidence="2 3" key="1">
    <citation type="submission" date="2019-07" db="EMBL/GenBank/DDBJ databases">
        <authorList>
            <person name="Huq M.A."/>
        </authorList>
    </citation>
    <scope>NUCLEOTIDE SEQUENCE [LARGE SCALE GENOMIC DNA]</scope>
    <source>
        <strain evidence="2 3">MAH-3</strain>
    </source>
</reference>
<accession>A0A556N6C2</accession>
<feature type="transmembrane region" description="Helical" evidence="1">
    <location>
        <begin position="91"/>
        <end position="112"/>
    </location>
</feature>
<keyword evidence="1" id="KW-1133">Transmembrane helix</keyword>
<name>A0A556N6C2_9FLAO</name>
<gene>
    <name evidence="2" type="ORF">FO442_01000</name>
</gene>
<evidence type="ECO:0008006" key="4">
    <source>
        <dbReference type="Google" id="ProtNLM"/>
    </source>
</evidence>
<dbReference type="EMBL" id="VLPL01000001">
    <property type="protein sequence ID" value="TSJ47736.1"/>
    <property type="molecule type" value="Genomic_DNA"/>
</dbReference>
<comment type="caution">
    <text evidence="2">The sequence shown here is derived from an EMBL/GenBank/DDBJ whole genome shotgun (WGS) entry which is preliminary data.</text>
</comment>
<evidence type="ECO:0000313" key="3">
    <source>
        <dbReference type="Proteomes" id="UP000316008"/>
    </source>
</evidence>
<dbReference type="Proteomes" id="UP000316008">
    <property type="component" value="Unassembled WGS sequence"/>
</dbReference>
<feature type="transmembrane region" description="Helical" evidence="1">
    <location>
        <begin position="38"/>
        <end position="54"/>
    </location>
</feature>
<evidence type="ECO:0000313" key="2">
    <source>
        <dbReference type="EMBL" id="TSJ47736.1"/>
    </source>
</evidence>
<feature type="transmembrane region" description="Helical" evidence="1">
    <location>
        <begin position="61"/>
        <end position="85"/>
    </location>
</feature>
<evidence type="ECO:0000256" key="1">
    <source>
        <dbReference type="SAM" id="Phobius"/>
    </source>
</evidence>
<feature type="transmembrane region" description="Helical" evidence="1">
    <location>
        <begin position="206"/>
        <end position="224"/>
    </location>
</feature>
<sequence length="234" mass="27217">MILPPGLLISLVFVPDHGPVYRETTDLNLFIVEPWNAWSSLTFLIPVLIFLWQLRGKHSSYAFIVWFCCPLLVIGGLGSTFFHAFRTSTLLLLMDAIPIIILVIGISIWMWLKVLPKKVQLLWVLVIFFGLTFLSAFFLDGQNQISAGYFIRGWMLLLPCYLFLRQTRFQNSRRLFTAIAFFSLALLFRFLDEKIEISFMPWGTHWLWHISTAFGAYFLGEYLIKNAYTGENKR</sequence>
<dbReference type="AlphaFoldDB" id="A0A556N6C2"/>
<protein>
    <recommendedName>
        <fullName evidence="4">Ceramidase</fullName>
    </recommendedName>
</protein>
<keyword evidence="3" id="KW-1185">Reference proteome</keyword>
<keyword evidence="1" id="KW-0472">Membrane</keyword>
<keyword evidence="1" id="KW-0812">Transmembrane</keyword>
<organism evidence="2 3">
    <name type="scientific">Fluviicola chungangensis</name>
    <dbReference type="NCBI Taxonomy" id="2597671"/>
    <lineage>
        <taxon>Bacteria</taxon>
        <taxon>Pseudomonadati</taxon>
        <taxon>Bacteroidota</taxon>
        <taxon>Flavobacteriia</taxon>
        <taxon>Flavobacteriales</taxon>
        <taxon>Crocinitomicaceae</taxon>
        <taxon>Fluviicola</taxon>
    </lineage>
</organism>